<dbReference type="InParanoid" id="A9B2C7"/>
<gene>
    <name evidence="1" type="ordered locus">Haur_1327</name>
</gene>
<organism evidence="1 2">
    <name type="scientific">Herpetosiphon aurantiacus (strain ATCC 23779 / DSM 785 / 114-95)</name>
    <dbReference type="NCBI Taxonomy" id="316274"/>
    <lineage>
        <taxon>Bacteria</taxon>
        <taxon>Bacillati</taxon>
        <taxon>Chloroflexota</taxon>
        <taxon>Chloroflexia</taxon>
        <taxon>Herpetosiphonales</taxon>
        <taxon>Herpetosiphonaceae</taxon>
        <taxon>Herpetosiphon</taxon>
    </lineage>
</organism>
<dbReference type="KEGG" id="hau:Haur_1327"/>
<keyword evidence="2" id="KW-1185">Reference proteome</keyword>
<dbReference type="BioCyc" id="HAUR316274:GHYA-1348-MONOMER"/>
<dbReference type="EMBL" id="CP000875">
    <property type="protein sequence ID" value="ABX03972.1"/>
    <property type="molecule type" value="Genomic_DNA"/>
</dbReference>
<dbReference type="Proteomes" id="UP000000787">
    <property type="component" value="Chromosome"/>
</dbReference>
<accession>A9B2C7</accession>
<evidence type="ECO:0000313" key="2">
    <source>
        <dbReference type="Proteomes" id="UP000000787"/>
    </source>
</evidence>
<reference evidence="1 2" key="1">
    <citation type="journal article" date="2011" name="Stand. Genomic Sci.">
        <title>Complete genome sequence of the filamentous gliding predatory bacterium Herpetosiphon aurantiacus type strain (114-95(T)).</title>
        <authorList>
            <person name="Kiss H."/>
            <person name="Nett M."/>
            <person name="Domin N."/>
            <person name="Martin K."/>
            <person name="Maresca J.A."/>
            <person name="Copeland A."/>
            <person name="Lapidus A."/>
            <person name="Lucas S."/>
            <person name="Berry K.W."/>
            <person name="Glavina Del Rio T."/>
            <person name="Dalin E."/>
            <person name="Tice H."/>
            <person name="Pitluck S."/>
            <person name="Richardson P."/>
            <person name="Bruce D."/>
            <person name="Goodwin L."/>
            <person name="Han C."/>
            <person name="Detter J.C."/>
            <person name="Schmutz J."/>
            <person name="Brettin T."/>
            <person name="Land M."/>
            <person name="Hauser L."/>
            <person name="Kyrpides N.C."/>
            <person name="Ivanova N."/>
            <person name="Goker M."/>
            <person name="Woyke T."/>
            <person name="Klenk H.P."/>
            <person name="Bryant D.A."/>
        </authorList>
    </citation>
    <scope>NUCLEOTIDE SEQUENCE [LARGE SCALE GENOMIC DNA]</scope>
    <source>
        <strain evidence="2">ATCC 23779 / DSM 785 / 114-95</strain>
    </source>
</reference>
<evidence type="ECO:0000313" key="1">
    <source>
        <dbReference type="EMBL" id="ABX03972.1"/>
    </source>
</evidence>
<name>A9B2C7_HERA2</name>
<sequence>MNLETGMFYNTMIKTLKALLRQLFPDINWSIADYETVIKRGFIDAFGHPNGIVITGSLPNRPKQTVHISNLVLYDATPMSEDMAITASMVGARMRILLKDDSSLPIPAHTPAQKAHLGISQVRFGLSIC</sequence>
<protein>
    <submittedName>
        <fullName evidence="1">Uncharacterized protein</fullName>
    </submittedName>
</protein>
<dbReference type="HOGENOM" id="CLU_1945812_0_0_0"/>
<dbReference type="AlphaFoldDB" id="A9B2C7"/>
<proteinExistence type="predicted"/>